<dbReference type="OrthoDB" id="9786110at2"/>
<evidence type="ECO:0000313" key="4">
    <source>
        <dbReference type="Proteomes" id="UP000239415"/>
    </source>
</evidence>
<protein>
    <submittedName>
        <fullName evidence="3">Serine aminopeptidase S33 family</fullName>
    </submittedName>
</protein>
<dbReference type="SUPFAM" id="SSF53474">
    <property type="entry name" value="alpha/beta-Hydrolases"/>
    <property type="match status" value="1"/>
</dbReference>
<keyword evidence="3" id="KW-0031">Aminopeptidase</keyword>
<comment type="caution">
    <text evidence="3">The sequence shown here is derived from an EMBL/GenBank/DDBJ whole genome shotgun (WGS) entry which is preliminary data.</text>
</comment>
<dbReference type="InterPro" id="IPR029058">
    <property type="entry name" value="AB_hydrolase_fold"/>
</dbReference>
<dbReference type="InterPro" id="IPR050266">
    <property type="entry name" value="AB_hydrolase_sf"/>
</dbReference>
<name>A0A2T0K778_9ACTN</name>
<dbReference type="PANTHER" id="PTHR43798:SF31">
    <property type="entry name" value="AB HYDROLASE SUPERFAMILY PROTEIN YCLE"/>
    <property type="match status" value="1"/>
</dbReference>
<dbReference type="PANTHER" id="PTHR43798">
    <property type="entry name" value="MONOACYLGLYCEROL LIPASE"/>
    <property type="match status" value="1"/>
</dbReference>
<gene>
    <name evidence="3" type="ORF">CLV67_1119</name>
</gene>
<dbReference type="Proteomes" id="UP000239415">
    <property type="component" value="Unassembled WGS sequence"/>
</dbReference>
<dbReference type="GO" id="GO:0004177">
    <property type="term" value="F:aminopeptidase activity"/>
    <property type="evidence" value="ECO:0007669"/>
    <property type="project" value="UniProtKB-KW"/>
</dbReference>
<organism evidence="3 4">
    <name type="scientific">Actinoplanes italicus</name>
    <dbReference type="NCBI Taxonomy" id="113567"/>
    <lineage>
        <taxon>Bacteria</taxon>
        <taxon>Bacillati</taxon>
        <taxon>Actinomycetota</taxon>
        <taxon>Actinomycetes</taxon>
        <taxon>Micromonosporales</taxon>
        <taxon>Micromonosporaceae</taxon>
        <taxon>Actinoplanes</taxon>
    </lineage>
</organism>
<proteinExistence type="predicted"/>
<keyword evidence="3" id="KW-0645">Protease</keyword>
<sequence>MRSIDDTGPFPAAVRAARAVIAAETADPAIRPRSRSRLLSHGSPTARAVLLLHGYMHGPEQWDDVADDLHARGYNAWIPRAPGHGTSESNATHRITTRQLTTYASGALDIALGLGEETGVIGISAGATLATWLVRHRGDAVRRLLLLSPFFGPAPGRVPGALVRPLLFLYGHGLLPDRVDSRGYSLATVSRYLAIARRRPCPAHSDGLRSVAVVTSALDDVVDTVAATAVPGQLAEAAGVALRSRVLPDSLLLRHNTLNLAGRADAGEIRELYIRLYEGWP</sequence>
<dbReference type="Gene3D" id="3.40.50.1820">
    <property type="entry name" value="alpha/beta hydrolase"/>
    <property type="match status" value="1"/>
</dbReference>
<dbReference type="InterPro" id="IPR022742">
    <property type="entry name" value="Hydrolase_4"/>
</dbReference>
<keyword evidence="4" id="KW-1185">Reference proteome</keyword>
<dbReference type="RefSeq" id="WP_106322733.1">
    <property type="nucleotide sequence ID" value="NZ_BOMO01000095.1"/>
</dbReference>
<reference evidence="3 4" key="1">
    <citation type="submission" date="2018-03" db="EMBL/GenBank/DDBJ databases">
        <title>Genomic Encyclopedia of Archaeal and Bacterial Type Strains, Phase II (KMG-II): from individual species to whole genera.</title>
        <authorList>
            <person name="Goeker M."/>
        </authorList>
    </citation>
    <scope>NUCLEOTIDE SEQUENCE [LARGE SCALE GENOMIC DNA]</scope>
    <source>
        <strain evidence="3 4">DSM 43146</strain>
    </source>
</reference>
<evidence type="ECO:0000259" key="2">
    <source>
        <dbReference type="Pfam" id="PF12146"/>
    </source>
</evidence>
<evidence type="ECO:0000313" key="3">
    <source>
        <dbReference type="EMBL" id="PRX18862.1"/>
    </source>
</evidence>
<dbReference type="Pfam" id="PF12146">
    <property type="entry name" value="Hydrolase_4"/>
    <property type="match status" value="1"/>
</dbReference>
<accession>A0A2T0K778</accession>
<dbReference type="EMBL" id="PVMZ01000011">
    <property type="protein sequence ID" value="PRX18862.1"/>
    <property type="molecule type" value="Genomic_DNA"/>
</dbReference>
<dbReference type="GO" id="GO:0016020">
    <property type="term" value="C:membrane"/>
    <property type="evidence" value="ECO:0007669"/>
    <property type="project" value="TreeGrafter"/>
</dbReference>
<evidence type="ECO:0000256" key="1">
    <source>
        <dbReference type="ARBA" id="ARBA00022801"/>
    </source>
</evidence>
<dbReference type="AlphaFoldDB" id="A0A2T0K778"/>
<keyword evidence="1" id="KW-0378">Hydrolase</keyword>
<feature type="domain" description="Serine aminopeptidase S33" evidence="2">
    <location>
        <begin position="46"/>
        <end position="157"/>
    </location>
</feature>